<dbReference type="GO" id="GO:0008780">
    <property type="term" value="F:acyl-[acyl-carrier-protein]-UDP-N-acetylglucosamine O-acyltransferase activity"/>
    <property type="evidence" value="ECO:0007669"/>
    <property type="project" value="UniProtKB-UniRule"/>
</dbReference>
<dbReference type="PANTHER" id="PTHR43480:SF1">
    <property type="entry name" value="ACYL-[ACYL-CARRIER-PROTEIN]--UDP-N-ACETYLGLUCOSAMINE O-ACYLTRANSFERASE, MITOCHONDRIAL-RELATED"/>
    <property type="match status" value="1"/>
</dbReference>
<dbReference type="Gene3D" id="2.160.10.10">
    <property type="entry name" value="Hexapeptide repeat proteins"/>
    <property type="match status" value="1"/>
</dbReference>
<dbReference type="Pfam" id="PF00132">
    <property type="entry name" value="Hexapep"/>
    <property type="match status" value="2"/>
</dbReference>
<keyword evidence="1 8" id="KW-0963">Cytoplasm</keyword>
<dbReference type="AlphaFoldDB" id="A0A6J4K9K9"/>
<dbReference type="GO" id="GO:0009245">
    <property type="term" value="P:lipid A biosynthetic process"/>
    <property type="evidence" value="ECO:0007669"/>
    <property type="project" value="UniProtKB-UniRule"/>
</dbReference>
<comment type="function">
    <text evidence="8">Involved in the biosynthesis of lipid A, a phosphorylated glycolipid that anchors the lipopolysaccharide to the outer membrane of the cell.</text>
</comment>
<dbReference type="NCBIfam" id="TIGR01852">
    <property type="entry name" value="lipid_A_lpxA"/>
    <property type="match status" value="1"/>
</dbReference>
<dbReference type="PANTHER" id="PTHR43480">
    <property type="entry name" value="ACYL-[ACYL-CARRIER-PROTEIN]--UDP-N-ACETYLGLUCOSAMINE O-ACYLTRANSFERASE"/>
    <property type="match status" value="1"/>
</dbReference>
<comment type="subcellular location">
    <subcellularLocation>
        <location evidence="8">Cytoplasm</location>
    </subcellularLocation>
</comment>
<dbReference type="InterPro" id="IPR010137">
    <property type="entry name" value="Lipid_A_LpxA"/>
</dbReference>
<dbReference type="EC" id="2.3.1.129" evidence="8"/>
<accession>A0A6J4K9K9</accession>
<evidence type="ECO:0000256" key="2">
    <source>
        <dbReference type="ARBA" id="ARBA00022516"/>
    </source>
</evidence>
<evidence type="ECO:0000256" key="7">
    <source>
        <dbReference type="ARBA" id="ARBA00023315"/>
    </source>
</evidence>
<evidence type="ECO:0000256" key="3">
    <source>
        <dbReference type="ARBA" id="ARBA00022556"/>
    </source>
</evidence>
<comment type="similarity">
    <text evidence="8">Belongs to the transferase hexapeptide repeat family. LpxA subfamily.</text>
</comment>
<name>A0A6J4K9K9_9BACT</name>
<comment type="subunit">
    <text evidence="8">Homotrimer.</text>
</comment>
<comment type="pathway">
    <text evidence="8">Glycolipid biosynthesis; lipid IV(A) biosynthesis; lipid IV(A) from (3R)-3-hydroxytetradecanoyl-[acyl-carrier-protein] and UDP-N-acetyl-alpha-D-glucosamine: step 1/6.</text>
</comment>
<evidence type="ECO:0000256" key="6">
    <source>
        <dbReference type="ARBA" id="ARBA00023098"/>
    </source>
</evidence>
<organism evidence="10">
    <name type="scientific">uncultured Gemmatimonadota bacterium</name>
    <dbReference type="NCBI Taxonomy" id="203437"/>
    <lineage>
        <taxon>Bacteria</taxon>
        <taxon>Pseudomonadati</taxon>
        <taxon>Gemmatimonadota</taxon>
        <taxon>environmental samples</taxon>
    </lineage>
</organism>
<reference evidence="10" key="1">
    <citation type="submission" date="2020-02" db="EMBL/GenBank/DDBJ databases">
        <authorList>
            <person name="Meier V. D."/>
        </authorList>
    </citation>
    <scope>NUCLEOTIDE SEQUENCE</scope>
    <source>
        <strain evidence="10">AVDCRST_MAG89</strain>
    </source>
</reference>
<proteinExistence type="inferred from homology"/>
<dbReference type="PIRSF" id="PIRSF000456">
    <property type="entry name" value="UDP-GlcNAc_acltr"/>
    <property type="match status" value="1"/>
</dbReference>
<evidence type="ECO:0000256" key="5">
    <source>
        <dbReference type="ARBA" id="ARBA00022737"/>
    </source>
</evidence>
<keyword evidence="7 8" id="KW-0012">Acyltransferase</keyword>
<dbReference type="UniPathway" id="UPA00359">
    <property type="reaction ID" value="UER00477"/>
</dbReference>
<keyword evidence="3 8" id="KW-0441">Lipid A biosynthesis</keyword>
<keyword evidence="4 8" id="KW-0808">Transferase</keyword>
<dbReference type="SUPFAM" id="SSF51161">
    <property type="entry name" value="Trimeric LpxA-like enzymes"/>
    <property type="match status" value="1"/>
</dbReference>
<sequence length="262" mass="28572">MQTMIEPRVHPTALIDESAELGEGVVVGPYSIVGPNVRIGARTELASHVLIERDTVVGEECRISHGAVLGTDPQDLKYHGEPTELRVGSRTVIREYATLNRGTSALGYTSVGSECMLMSYVHVAHDCQIGDHVILSNAVNMAGHVSIGDWAIVGGMTPIHQFVRIGAHAFVGGQSRISKDIPPFVRAAGIPLELYGLNSVGLQRRGFSEEVRRELKRAYRLFFASQHNITQALARAREELRALPEVEEFLSFFEASGRGVSS</sequence>
<dbReference type="NCBIfam" id="NF003657">
    <property type="entry name" value="PRK05289.1"/>
    <property type="match status" value="1"/>
</dbReference>
<evidence type="ECO:0000259" key="9">
    <source>
        <dbReference type="Pfam" id="PF13720"/>
    </source>
</evidence>
<dbReference type="GO" id="GO:0016020">
    <property type="term" value="C:membrane"/>
    <property type="evidence" value="ECO:0007669"/>
    <property type="project" value="GOC"/>
</dbReference>
<dbReference type="InterPro" id="IPR011004">
    <property type="entry name" value="Trimer_LpxA-like_sf"/>
</dbReference>
<feature type="domain" description="UDP N-acetylglucosamine O-acyltransferase C-terminal" evidence="9">
    <location>
        <begin position="180"/>
        <end position="260"/>
    </location>
</feature>
<dbReference type="GO" id="GO:0005737">
    <property type="term" value="C:cytoplasm"/>
    <property type="evidence" value="ECO:0007669"/>
    <property type="project" value="UniProtKB-SubCell"/>
</dbReference>
<dbReference type="InterPro" id="IPR018357">
    <property type="entry name" value="Hexapep_transf_CS"/>
</dbReference>
<dbReference type="Gene3D" id="1.20.1180.10">
    <property type="entry name" value="Udp N-acetylglucosamine O-acyltransferase, C-terminal domain"/>
    <property type="match status" value="1"/>
</dbReference>
<gene>
    <name evidence="8" type="primary">lpxA</name>
    <name evidence="10" type="ORF">AVDCRST_MAG89-378</name>
</gene>
<evidence type="ECO:0000256" key="4">
    <source>
        <dbReference type="ARBA" id="ARBA00022679"/>
    </source>
</evidence>
<dbReference type="HAMAP" id="MF_00387">
    <property type="entry name" value="LpxA"/>
    <property type="match status" value="1"/>
</dbReference>
<keyword evidence="2 8" id="KW-0444">Lipid biosynthesis</keyword>
<comment type="catalytic activity">
    <reaction evidence="8">
        <text>a (3R)-hydroxyacyl-[ACP] + UDP-N-acetyl-alpha-D-glucosamine = a UDP-3-O-[(3R)-3-hydroxyacyl]-N-acetyl-alpha-D-glucosamine + holo-[ACP]</text>
        <dbReference type="Rhea" id="RHEA:67812"/>
        <dbReference type="Rhea" id="RHEA-COMP:9685"/>
        <dbReference type="Rhea" id="RHEA-COMP:9945"/>
        <dbReference type="ChEBI" id="CHEBI:57705"/>
        <dbReference type="ChEBI" id="CHEBI:64479"/>
        <dbReference type="ChEBI" id="CHEBI:78827"/>
        <dbReference type="ChEBI" id="CHEBI:173225"/>
        <dbReference type="EC" id="2.3.1.129"/>
    </reaction>
</comment>
<keyword evidence="6 8" id="KW-0443">Lipid metabolism</keyword>
<evidence type="ECO:0000256" key="1">
    <source>
        <dbReference type="ARBA" id="ARBA00022490"/>
    </source>
</evidence>
<dbReference type="PROSITE" id="PS00101">
    <property type="entry name" value="HEXAPEP_TRANSFERASES"/>
    <property type="match status" value="1"/>
</dbReference>
<evidence type="ECO:0000313" key="10">
    <source>
        <dbReference type="EMBL" id="CAA9299761.1"/>
    </source>
</evidence>
<dbReference type="InterPro" id="IPR029098">
    <property type="entry name" value="Acetyltransf_C"/>
</dbReference>
<dbReference type="EMBL" id="CADCTV010000087">
    <property type="protein sequence ID" value="CAA9299761.1"/>
    <property type="molecule type" value="Genomic_DNA"/>
</dbReference>
<dbReference type="InterPro" id="IPR037157">
    <property type="entry name" value="Acetyltransf_C_sf"/>
</dbReference>
<dbReference type="CDD" id="cd03351">
    <property type="entry name" value="LbH_UDP-GlcNAc_AT"/>
    <property type="match status" value="1"/>
</dbReference>
<dbReference type="Pfam" id="PF13720">
    <property type="entry name" value="Acetyltransf_11"/>
    <property type="match status" value="1"/>
</dbReference>
<dbReference type="InterPro" id="IPR001451">
    <property type="entry name" value="Hexapep"/>
</dbReference>
<protein>
    <recommendedName>
        <fullName evidence="8">Acyl-[acyl-carrier-protein]--UDP-N-acetylglucosamine O-acyltransferase</fullName>
        <shortName evidence="8">UDP-N-acetylglucosamine acyltransferase</shortName>
        <ecNumber evidence="8">2.3.1.129</ecNumber>
    </recommendedName>
</protein>
<keyword evidence="5 8" id="KW-0677">Repeat</keyword>
<evidence type="ECO:0000256" key="8">
    <source>
        <dbReference type="HAMAP-Rule" id="MF_00387"/>
    </source>
</evidence>